<evidence type="ECO:0000313" key="2">
    <source>
        <dbReference type="EMBL" id="GMN43076.1"/>
    </source>
</evidence>
<name>A0AA88D539_FICCA</name>
<dbReference type="AlphaFoldDB" id="A0AA88D539"/>
<dbReference type="EMBL" id="BTGU01000015">
    <property type="protein sequence ID" value="GMN43076.1"/>
    <property type="molecule type" value="Genomic_DNA"/>
</dbReference>
<reference evidence="2" key="1">
    <citation type="submission" date="2023-07" db="EMBL/GenBank/DDBJ databases">
        <title>draft genome sequence of fig (Ficus carica).</title>
        <authorList>
            <person name="Takahashi T."/>
            <person name="Nishimura K."/>
        </authorList>
    </citation>
    <scope>NUCLEOTIDE SEQUENCE</scope>
</reference>
<dbReference type="Proteomes" id="UP001187192">
    <property type="component" value="Unassembled WGS sequence"/>
</dbReference>
<proteinExistence type="predicted"/>
<feature type="region of interest" description="Disordered" evidence="1">
    <location>
        <begin position="34"/>
        <end position="60"/>
    </location>
</feature>
<keyword evidence="3" id="KW-1185">Reference proteome</keyword>
<gene>
    <name evidence="2" type="ORF">TIFTF001_012281</name>
</gene>
<organism evidence="2 3">
    <name type="scientific">Ficus carica</name>
    <name type="common">Common fig</name>
    <dbReference type="NCBI Taxonomy" id="3494"/>
    <lineage>
        <taxon>Eukaryota</taxon>
        <taxon>Viridiplantae</taxon>
        <taxon>Streptophyta</taxon>
        <taxon>Embryophyta</taxon>
        <taxon>Tracheophyta</taxon>
        <taxon>Spermatophyta</taxon>
        <taxon>Magnoliopsida</taxon>
        <taxon>eudicotyledons</taxon>
        <taxon>Gunneridae</taxon>
        <taxon>Pentapetalae</taxon>
        <taxon>rosids</taxon>
        <taxon>fabids</taxon>
        <taxon>Rosales</taxon>
        <taxon>Moraceae</taxon>
        <taxon>Ficeae</taxon>
        <taxon>Ficus</taxon>
    </lineage>
</organism>
<protein>
    <submittedName>
        <fullName evidence="2">Uncharacterized protein</fullName>
    </submittedName>
</protein>
<comment type="caution">
    <text evidence="2">The sequence shown here is derived from an EMBL/GenBank/DDBJ whole genome shotgun (WGS) entry which is preliminary data.</text>
</comment>
<evidence type="ECO:0000313" key="3">
    <source>
        <dbReference type="Proteomes" id="UP001187192"/>
    </source>
</evidence>
<feature type="compositionally biased region" description="Gly residues" evidence="1">
    <location>
        <begin position="48"/>
        <end position="60"/>
    </location>
</feature>
<sequence>MIGTPSATKVVRSGPGREWVTMLSRFGCDDAASTALPSRLQEPPAPSTGGGFGGGSNHLGRVGDGSWGDCHWGKGLDLAGGPSLGGRGGHIWWERRRVGGGGGPDLEPGLRGELVIPEEEAWVAGKKGA</sequence>
<accession>A0AA88D539</accession>
<evidence type="ECO:0000256" key="1">
    <source>
        <dbReference type="SAM" id="MobiDB-lite"/>
    </source>
</evidence>